<gene>
    <name evidence="3" type="ORF">ACFQL7_08760</name>
</gene>
<evidence type="ECO:0000313" key="3">
    <source>
        <dbReference type="EMBL" id="MFC7189938.1"/>
    </source>
</evidence>
<evidence type="ECO:0000259" key="1">
    <source>
        <dbReference type="Pfam" id="PF01796"/>
    </source>
</evidence>
<dbReference type="InterPro" id="IPR052513">
    <property type="entry name" value="Thioester_dehydratase-like"/>
</dbReference>
<dbReference type="InterPro" id="IPR002878">
    <property type="entry name" value="ChsH2_C"/>
</dbReference>
<evidence type="ECO:0000313" key="4">
    <source>
        <dbReference type="Proteomes" id="UP001596417"/>
    </source>
</evidence>
<dbReference type="PANTHER" id="PTHR34075:SF5">
    <property type="entry name" value="BLR3430 PROTEIN"/>
    <property type="match status" value="1"/>
</dbReference>
<dbReference type="PANTHER" id="PTHR34075">
    <property type="entry name" value="BLR3430 PROTEIN"/>
    <property type="match status" value="1"/>
</dbReference>
<accession>A0ABD5YQP2</accession>
<sequence length="133" mass="14792">MTDRPMPSATTDHERQYWQRVADGDVCIVRCHACGSASHPPRRYCPVCYSDDWTFESITGTGTVYGHTCIHRPTRTFEADAPLVSAIVTLDEGPRLMGQVDCDPAAIEVGRRVCLDTSTLSSDDVRLVFELQE</sequence>
<dbReference type="EMBL" id="JBHTAX010000001">
    <property type="protein sequence ID" value="MFC7189938.1"/>
    <property type="molecule type" value="Genomic_DNA"/>
</dbReference>
<dbReference type="AlphaFoldDB" id="A0ABD5YQP2"/>
<proteinExistence type="predicted"/>
<organism evidence="3 4">
    <name type="scientific">Halocatena marina</name>
    <dbReference type="NCBI Taxonomy" id="2934937"/>
    <lineage>
        <taxon>Archaea</taxon>
        <taxon>Methanobacteriati</taxon>
        <taxon>Methanobacteriota</taxon>
        <taxon>Stenosarchaea group</taxon>
        <taxon>Halobacteria</taxon>
        <taxon>Halobacteriales</taxon>
        <taxon>Natronomonadaceae</taxon>
        <taxon>Halocatena</taxon>
    </lineage>
</organism>
<reference evidence="3 4" key="1">
    <citation type="journal article" date="2019" name="Int. J. Syst. Evol. Microbiol.">
        <title>The Global Catalogue of Microorganisms (GCM) 10K type strain sequencing project: providing services to taxonomists for standard genome sequencing and annotation.</title>
        <authorList>
            <consortium name="The Broad Institute Genomics Platform"/>
            <consortium name="The Broad Institute Genome Sequencing Center for Infectious Disease"/>
            <person name="Wu L."/>
            <person name="Ma J."/>
        </authorList>
    </citation>
    <scope>NUCLEOTIDE SEQUENCE [LARGE SCALE GENOMIC DNA]</scope>
    <source>
        <strain evidence="3 4">RDMS1</strain>
    </source>
</reference>
<dbReference type="Pfam" id="PF01796">
    <property type="entry name" value="OB_ChsH2_C"/>
    <property type="match status" value="1"/>
</dbReference>
<feature type="domain" description="ChsH2 C-terminal OB-fold" evidence="1">
    <location>
        <begin position="58"/>
        <end position="113"/>
    </location>
</feature>
<keyword evidence="4" id="KW-1185">Reference proteome</keyword>
<dbReference type="GeneID" id="76199504"/>
<dbReference type="RefSeq" id="WP_264554675.1">
    <property type="nucleotide sequence ID" value="NZ_CP109979.1"/>
</dbReference>
<dbReference type="Pfam" id="PF12172">
    <property type="entry name" value="zf-ChsH2"/>
    <property type="match status" value="1"/>
</dbReference>
<protein>
    <submittedName>
        <fullName evidence="3">Zn-ribbon domain-containing OB-fold protein</fullName>
    </submittedName>
</protein>
<dbReference type="InterPro" id="IPR012340">
    <property type="entry name" value="NA-bd_OB-fold"/>
</dbReference>
<feature type="domain" description="ChsH2 rubredoxin-like zinc ribbon" evidence="2">
    <location>
        <begin position="18"/>
        <end position="53"/>
    </location>
</feature>
<dbReference type="Proteomes" id="UP001596417">
    <property type="component" value="Unassembled WGS sequence"/>
</dbReference>
<dbReference type="SUPFAM" id="SSF50249">
    <property type="entry name" value="Nucleic acid-binding proteins"/>
    <property type="match status" value="1"/>
</dbReference>
<dbReference type="Gene3D" id="6.10.30.10">
    <property type="match status" value="1"/>
</dbReference>
<dbReference type="InterPro" id="IPR022002">
    <property type="entry name" value="ChsH2_Znr"/>
</dbReference>
<name>A0ABD5YQP2_9EURY</name>
<comment type="caution">
    <text evidence="3">The sequence shown here is derived from an EMBL/GenBank/DDBJ whole genome shotgun (WGS) entry which is preliminary data.</text>
</comment>
<evidence type="ECO:0000259" key="2">
    <source>
        <dbReference type="Pfam" id="PF12172"/>
    </source>
</evidence>